<reference evidence="3" key="1">
    <citation type="submission" date="2020-11" db="EMBL/GenBank/DDBJ databases">
        <authorList>
            <person name="Tran Van P."/>
        </authorList>
    </citation>
    <scope>NUCLEOTIDE SEQUENCE</scope>
</reference>
<feature type="non-terminal residue" evidence="3">
    <location>
        <position position="113"/>
    </location>
</feature>
<dbReference type="OrthoDB" id="9989112at2759"/>
<dbReference type="PANTHER" id="PTHR47977">
    <property type="entry name" value="RAS-RELATED PROTEIN RAB"/>
    <property type="match status" value="1"/>
</dbReference>
<keyword evidence="4" id="KW-1185">Reference proteome</keyword>
<evidence type="ECO:0000313" key="3">
    <source>
        <dbReference type="EMBL" id="CAD7252978.1"/>
    </source>
</evidence>
<dbReference type="InterPro" id="IPR050227">
    <property type="entry name" value="Rab"/>
</dbReference>
<dbReference type="GO" id="GO:0003924">
    <property type="term" value="F:GTPase activity"/>
    <property type="evidence" value="ECO:0007669"/>
    <property type="project" value="InterPro"/>
</dbReference>
<dbReference type="EMBL" id="LR904638">
    <property type="protein sequence ID" value="CAD7252978.1"/>
    <property type="molecule type" value="Genomic_DNA"/>
</dbReference>
<evidence type="ECO:0000256" key="2">
    <source>
        <dbReference type="ARBA" id="ARBA00023134"/>
    </source>
</evidence>
<protein>
    <submittedName>
        <fullName evidence="3">Uncharacterized protein</fullName>
    </submittedName>
</protein>
<dbReference type="SMART" id="SM00175">
    <property type="entry name" value="RAB"/>
    <property type="match status" value="1"/>
</dbReference>
<accession>A0A7R9AFU4</accession>
<name>A0A7R9AFU4_9CRUS</name>
<dbReference type="Pfam" id="PF00071">
    <property type="entry name" value="Ras"/>
    <property type="match status" value="1"/>
</dbReference>
<dbReference type="SMART" id="SM00173">
    <property type="entry name" value="RAS"/>
    <property type="match status" value="1"/>
</dbReference>
<dbReference type="PROSITE" id="PS51421">
    <property type="entry name" value="RAS"/>
    <property type="match status" value="1"/>
</dbReference>
<keyword evidence="2" id="KW-0342">GTP-binding</keyword>
<dbReference type="PROSITE" id="PS51419">
    <property type="entry name" value="RAB"/>
    <property type="match status" value="1"/>
</dbReference>
<proteinExistence type="predicted"/>
<dbReference type="PRINTS" id="PR00449">
    <property type="entry name" value="RASTRNSFRMNG"/>
</dbReference>
<organism evidence="3">
    <name type="scientific">Darwinula stevensoni</name>
    <dbReference type="NCBI Taxonomy" id="69355"/>
    <lineage>
        <taxon>Eukaryota</taxon>
        <taxon>Metazoa</taxon>
        <taxon>Ecdysozoa</taxon>
        <taxon>Arthropoda</taxon>
        <taxon>Crustacea</taxon>
        <taxon>Oligostraca</taxon>
        <taxon>Ostracoda</taxon>
        <taxon>Podocopa</taxon>
        <taxon>Podocopida</taxon>
        <taxon>Darwinulocopina</taxon>
        <taxon>Darwinuloidea</taxon>
        <taxon>Darwinulidae</taxon>
        <taxon>Darwinula</taxon>
    </lineage>
</organism>
<evidence type="ECO:0000256" key="1">
    <source>
        <dbReference type="ARBA" id="ARBA00022741"/>
    </source>
</evidence>
<dbReference type="SUPFAM" id="SSF52540">
    <property type="entry name" value="P-loop containing nucleoside triphosphate hydrolases"/>
    <property type="match status" value="1"/>
</dbReference>
<dbReference type="InterPro" id="IPR001806">
    <property type="entry name" value="Small_GTPase"/>
</dbReference>
<gene>
    <name evidence="3" type="ORF">DSTB1V02_LOCUS12729</name>
</gene>
<dbReference type="AlphaFoldDB" id="A0A7R9AFU4"/>
<sequence length="113" mass="12501">DIHGQGTFPSLPRCFHRGAQGIILVYDVTSRQTFSSLEALLNDVETYSTLANVAKVIIGNKIDEESQVVIQEEALMFARKHSTLFFEASAKTGEGVQCAFEELVRKIIQTPSL</sequence>
<evidence type="ECO:0000313" key="4">
    <source>
        <dbReference type="Proteomes" id="UP000677054"/>
    </source>
</evidence>
<keyword evidence="1" id="KW-0547">Nucleotide-binding</keyword>
<dbReference type="Gene3D" id="3.40.50.300">
    <property type="entry name" value="P-loop containing nucleotide triphosphate hydrolases"/>
    <property type="match status" value="1"/>
</dbReference>
<dbReference type="GO" id="GO:0005525">
    <property type="term" value="F:GTP binding"/>
    <property type="evidence" value="ECO:0007669"/>
    <property type="project" value="UniProtKB-KW"/>
</dbReference>
<dbReference type="InterPro" id="IPR027417">
    <property type="entry name" value="P-loop_NTPase"/>
</dbReference>
<dbReference type="EMBL" id="CAJPEV010005121">
    <property type="protein sequence ID" value="CAG0902772.1"/>
    <property type="molecule type" value="Genomic_DNA"/>
</dbReference>
<dbReference type="Proteomes" id="UP000677054">
    <property type="component" value="Unassembled WGS sequence"/>
</dbReference>